<proteinExistence type="predicted"/>
<sequence>MAELQSPILSSCHITCSPRPRLADSVASGPLNTIDHDLSTENEIMTEYREGRKYMQKADYGIAIVLIGVSAEKFFRAMLDALLDTAPLVRGSQDLKSDIATMLQRQKFIPVSILASKFQRYGGEAVLEPYLKLHGVTWREWHRTFETIRSLRNEHVHEPSVSPAMARRCRAIDIRLVDKFIQVAVSATRHAMTGGMSPAVQLSSACLPCEPQPCPSPGIIHRLGPGVLLAMLLCAGGNQEPVSTVPSDIIWFACRSFLDAVEASPDARRRIPVDNGSGEACHAVVISRRLLVRTWAGNARAYRVVRLPRIHGVRYDGRAMVTKTARGVYVCRFGHDSRMATTVETAAVPMPGLLGRFMAGRPPHRRHVGLGIALTTEFLVVSSPVGVWVCYNDGGTQQLPVDPGSWDSASITASPAAIAVHVPAERALFVMGANSHGELGLGHSVTASVLTKVPVHVDAFQLGPLRSLFSCGGDVLFAGDAEPQLRHLGLCQGAHWTPARTPWSPGEVHTSSSGTVWLLARPGEAHTHVVYSHGARSVVFKVGVVIGMHRSLLFDGHHLHTARADYLIACSTDSAAAAVERVCRLRKSSRPAGDGMRLLVSDRLAPGTLRADFGAEDMCSLS</sequence>
<dbReference type="Proteomes" id="UP000717585">
    <property type="component" value="Unassembled WGS sequence"/>
</dbReference>
<dbReference type="EMBL" id="JAHDYR010000012">
    <property type="protein sequence ID" value="KAG9395124.1"/>
    <property type="molecule type" value="Genomic_DNA"/>
</dbReference>
<name>A0A8J6E0H4_9EUKA</name>
<dbReference type="AlphaFoldDB" id="A0A8J6E0H4"/>
<organism evidence="1 2">
    <name type="scientific">Carpediemonas membranifera</name>
    <dbReference type="NCBI Taxonomy" id="201153"/>
    <lineage>
        <taxon>Eukaryota</taxon>
        <taxon>Metamonada</taxon>
        <taxon>Carpediemonas-like organisms</taxon>
        <taxon>Carpediemonas</taxon>
    </lineage>
</organism>
<accession>A0A8J6E0H4</accession>
<evidence type="ECO:0000313" key="1">
    <source>
        <dbReference type="EMBL" id="KAG9395124.1"/>
    </source>
</evidence>
<evidence type="ECO:0000313" key="2">
    <source>
        <dbReference type="Proteomes" id="UP000717585"/>
    </source>
</evidence>
<gene>
    <name evidence="1" type="ORF">J8273_0343</name>
</gene>
<protein>
    <submittedName>
        <fullName evidence="1">Uncharacterized protein</fullName>
    </submittedName>
</protein>
<reference evidence="1" key="1">
    <citation type="submission" date="2021-05" db="EMBL/GenBank/DDBJ databases">
        <title>A free-living protist that lacks canonical eukaryotic 1 DNA replication and segregation systems.</title>
        <authorList>
            <person name="Salas-Leiva D.E."/>
            <person name="Tromer E.C."/>
            <person name="Curtis B.A."/>
            <person name="Jerlstrom-Hultqvist J."/>
            <person name="Kolisko M."/>
            <person name="Yi Z."/>
            <person name="Salas-Leiva J.S."/>
            <person name="Gallot-Lavallee L."/>
            <person name="Kops G.J.P.L."/>
            <person name="Archibald J.M."/>
            <person name="Simpson A.G.B."/>
            <person name="Roger A.J."/>
        </authorList>
    </citation>
    <scope>NUCLEOTIDE SEQUENCE</scope>
    <source>
        <strain evidence="1">BICM</strain>
    </source>
</reference>
<keyword evidence="2" id="KW-1185">Reference proteome</keyword>
<comment type="caution">
    <text evidence="1">The sequence shown here is derived from an EMBL/GenBank/DDBJ whole genome shotgun (WGS) entry which is preliminary data.</text>
</comment>